<keyword evidence="1" id="KW-0067">ATP-binding</keyword>
<proteinExistence type="predicted"/>
<organism evidence="1 2">
    <name type="scientific">Halolamina litorea</name>
    <dbReference type="NCBI Taxonomy" id="1515593"/>
    <lineage>
        <taxon>Archaea</taxon>
        <taxon>Methanobacteriati</taxon>
        <taxon>Methanobacteriota</taxon>
        <taxon>Stenosarchaea group</taxon>
        <taxon>Halobacteria</taxon>
        <taxon>Halobacteriales</taxon>
        <taxon>Haloferacaceae</taxon>
    </lineage>
</organism>
<dbReference type="AlphaFoldDB" id="A0ABD6BTT9"/>
<comment type="caution">
    <text evidence="1">The sequence shown here is derived from an EMBL/GenBank/DDBJ whole genome shotgun (WGS) entry which is preliminary data.</text>
</comment>
<dbReference type="GO" id="GO:0005524">
    <property type="term" value="F:ATP binding"/>
    <property type="evidence" value="ECO:0007669"/>
    <property type="project" value="UniProtKB-KW"/>
</dbReference>
<protein>
    <submittedName>
        <fullName evidence="1">Peptide ABC transporter ATP-binding protein</fullName>
    </submittedName>
</protein>
<keyword evidence="1" id="KW-0547">Nucleotide-binding</keyword>
<gene>
    <name evidence="1" type="ORF">ACFSAU_11475</name>
</gene>
<dbReference type="Proteomes" id="UP001597139">
    <property type="component" value="Unassembled WGS sequence"/>
</dbReference>
<evidence type="ECO:0000313" key="2">
    <source>
        <dbReference type="Proteomes" id="UP001597139"/>
    </source>
</evidence>
<evidence type="ECO:0000313" key="1">
    <source>
        <dbReference type="EMBL" id="MFD1568115.1"/>
    </source>
</evidence>
<dbReference type="RefSeq" id="WP_267647905.1">
    <property type="nucleotide sequence ID" value="NZ_JANHGR010000002.1"/>
</dbReference>
<keyword evidence="2" id="KW-1185">Reference proteome</keyword>
<name>A0ABD6BTT9_9EURY</name>
<dbReference type="EMBL" id="JBHUCZ010000010">
    <property type="protein sequence ID" value="MFD1568115.1"/>
    <property type="molecule type" value="Genomic_DNA"/>
</dbReference>
<sequence length="125" mass="12982">MSNVAEGGTAPLTVAADLTLTVGGTEAPLRSTGERLFLEFPSLVSAVRALRGLPPSERRRLHTVLTAADLAVEIRARDRTLVALGAGTRSGPLARWIGADPAEIRPCGAVAAARAGVAATIDRFR</sequence>
<reference evidence="1 2" key="1">
    <citation type="journal article" date="2019" name="Int. J. Syst. Evol. Microbiol.">
        <title>The Global Catalogue of Microorganisms (GCM) 10K type strain sequencing project: providing services to taxonomists for standard genome sequencing and annotation.</title>
        <authorList>
            <consortium name="The Broad Institute Genomics Platform"/>
            <consortium name="The Broad Institute Genome Sequencing Center for Infectious Disease"/>
            <person name="Wu L."/>
            <person name="Ma J."/>
        </authorList>
    </citation>
    <scope>NUCLEOTIDE SEQUENCE [LARGE SCALE GENOMIC DNA]</scope>
    <source>
        <strain evidence="1 2">CGMCC 1.12859</strain>
    </source>
</reference>
<accession>A0ABD6BTT9</accession>